<dbReference type="Gene3D" id="1.20.1250.20">
    <property type="entry name" value="MFS general substrate transporter like domains"/>
    <property type="match status" value="1"/>
</dbReference>
<proteinExistence type="predicted"/>
<evidence type="ECO:0000313" key="8">
    <source>
        <dbReference type="EMBL" id="MBB5892863.1"/>
    </source>
</evidence>
<comment type="caution">
    <text evidence="8">The sequence shown here is derived from an EMBL/GenBank/DDBJ whole genome shotgun (WGS) entry which is preliminary data.</text>
</comment>
<comment type="subcellular location">
    <subcellularLocation>
        <location evidence="1">Cell membrane</location>
        <topology evidence="1">Multi-pass membrane protein</topology>
    </subcellularLocation>
</comment>
<sequence>MEGTGRAARYRDVFANGEFRALWLAELVSSAGDQVARVALSVLVYVRTGSAALTAFTFALTFLPALIGPVLAGLADRYPRREVMIACDLSRGAVMTVMALPFVPLWVMFPLIFVAQLLSSPSNAARGALLADVLAGDMLTVGQGLRQIVGQIAQVGGFAVGGFLTAILTPYGSLAVNAASFFVSASIIFTGVRHRPAPIGDGGSISLLESTRRGARLVFADRQLRTLIWIIWMIGLPVTADGIAVPYASTISAEPTAGSWLLAATPVGAIIGAFVLTKLQPALRLRLMAPLAGLSGLPLLICVLQPNLIISCVLFGLSGVAAAYMVVAPATFIQRSPQASRGQAIGLMTSGYIASQGICLALGGVIADRLGPAGALGVAGAVALVLGAALTVAWRRVDLVEVSHGPAGTAA</sequence>
<reference evidence="8 9" key="1">
    <citation type="submission" date="2020-08" db="EMBL/GenBank/DDBJ databases">
        <title>Sequencing the genomes of 1000 actinobacteria strains.</title>
        <authorList>
            <person name="Klenk H.-P."/>
        </authorList>
    </citation>
    <scope>NUCLEOTIDE SEQUENCE [LARGE SCALE GENOMIC DNA]</scope>
    <source>
        <strain evidence="8 9">DSM 43851</strain>
    </source>
</reference>
<name>A0A7W9KIF9_9PSEU</name>
<dbReference type="InterPro" id="IPR036259">
    <property type="entry name" value="MFS_trans_sf"/>
</dbReference>
<evidence type="ECO:0000313" key="9">
    <source>
        <dbReference type="Proteomes" id="UP000585638"/>
    </source>
</evidence>
<keyword evidence="4 7" id="KW-0812">Transmembrane</keyword>
<dbReference type="PANTHER" id="PTHR23513">
    <property type="entry name" value="INTEGRAL MEMBRANE EFFLUX PROTEIN-RELATED"/>
    <property type="match status" value="1"/>
</dbReference>
<keyword evidence="9" id="KW-1185">Reference proteome</keyword>
<gene>
    <name evidence="8" type="ORF">BJ998_004059</name>
</gene>
<dbReference type="CDD" id="cd06173">
    <property type="entry name" value="MFS_MefA_like"/>
    <property type="match status" value="1"/>
</dbReference>
<evidence type="ECO:0000256" key="7">
    <source>
        <dbReference type="SAM" id="Phobius"/>
    </source>
</evidence>
<keyword evidence="6 7" id="KW-0472">Membrane</keyword>
<evidence type="ECO:0000256" key="2">
    <source>
        <dbReference type="ARBA" id="ARBA00022448"/>
    </source>
</evidence>
<protein>
    <submittedName>
        <fullName evidence="8">MFS family permease</fullName>
    </submittedName>
</protein>
<feature type="transmembrane region" description="Helical" evidence="7">
    <location>
        <begin position="345"/>
        <end position="367"/>
    </location>
</feature>
<dbReference type="Proteomes" id="UP000585638">
    <property type="component" value="Unassembled WGS sequence"/>
</dbReference>
<organism evidence="8 9">
    <name type="scientific">Kutzneria kofuensis</name>
    <dbReference type="NCBI Taxonomy" id="103725"/>
    <lineage>
        <taxon>Bacteria</taxon>
        <taxon>Bacillati</taxon>
        <taxon>Actinomycetota</taxon>
        <taxon>Actinomycetes</taxon>
        <taxon>Pseudonocardiales</taxon>
        <taxon>Pseudonocardiaceae</taxon>
        <taxon>Kutzneria</taxon>
    </lineage>
</organism>
<feature type="transmembrane region" description="Helical" evidence="7">
    <location>
        <begin position="283"/>
        <end position="301"/>
    </location>
</feature>
<dbReference type="AlphaFoldDB" id="A0A7W9KIF9"/>
<feature type="transmembrane region" description="Helical" evidence="7">
    <location>
        <begin position="257"/>
        <end position="276"/>
    </location>
</feature>
<keyword evidence="2" id="KW-0813">Transport</keyword>
<evidence type="ECO:0000256" key="1">
    <source>
        <dbReference type="ARBA" id="ARBA00004651"/>
    </source>
</evidence>
<feature type="transmembrane region" description="Helical" evidence="7">
    <location>
        <begin position="51"/>
        <end position="72"/>
    </location>
</feature>
<keyword evidence="3" id="KW-1003">Cell membrane</keyword>
<feature type="transmembrane region" description="Helical" evidence="7">
    <location>
        <begin position="373"/>
        <end position="394"/>
    </location>
</feature>
<feature type="transmembrane region" description="Helical" evidence="7">
    <location>
        <begin position="226"/>
        <end position="245"/>
    </location>
</feature>
<dbReference type="SUPFAM" id="SSF103473">
    <property type="entry name" value="MFS general substrate transporter"/>
    <property type="match status" value="1"/>
</dbReference>
<dbReference type="EMBL" id="JACHIR010000001">
    <property type="protein sequence ID" value="MBB5892863.1"/>
    <property type="molecule type" value="Genomic_DNA"/>
</dbReference>
<dbReference type="PANTHER" id="PTHR23513:SF11">
    <property type="entry name" value="STAPHYLOFERRIN A TRANSPORTER"/>
    <property type="match status" value="1"/>
</dbReference>
<evidence type="ECO:0000256" key="3">
    <source>
        <dbReference type="ARBA" id="ARBA00022475"/>
    </source>
</evidence>
<accession>A0A7W9KIF9</accession>
<evidence type="ECO:0000256" key="4">
    <source>
        <dbReference type="ARBA" id="ARBA00022692"/>
    </source>
</evidence>
<dbReference type="InterPro" id="IPR010290">
    <property type="entry name" value="TM_effector"/>
</dbReference>
<keyword evidence="5 7" id="KW-1133">Transmembrane helix</keyword>
<dbReference type="RefSeq" id="WP_184863860.1">
    <property type="nucleotide sequence ID" value="NZ_JACHIR010000001.1"/>
</dbReference>
<feature type="transmembrane region" description="Helical" evidence="7">
    <location>
        <begin position="174"/>
        <end position="192"/>
    </location>
</feature>
<evidence type="ECO:0000256" key="5">
    <source>
        <dbReference type="ARBA" id="ARBA00022989"/>
    </source>
</evidence>
<dbReference type="Pfam" id="PF05977">
    <property type="entry name" value="MFS_3"/>
    <property type="match status" value="1"/>
</dbReference>
<feature type="transmembrane region" description="Helical" evidence="7">
    <location>
        <begin position="307"/>
        <end position="333"/>
    </location>
</feature>
<dbReference type="GO" id="GO:0005886">
    <property type="term" value="C:plasma membrane"/>
    <property type="evidence" value="ECO:0007669"/>
    <property type="project" value="UniProtKB-SubCell"/>
</dbReference>
<feature type="transmembrane region" description="Helical" evidence="7">
    <location>
        <begin position="93"/>
        <end position="118"/>
    </location>
</feature>
<evidence type="ECO:0000256" key="6">
    <source>
        <dbReference type="ARBA" id="ARBA00023136"/>
    </source>
</evidence>